<dbReference type="InterPro" id="IPR051785">
    <property type="entry name" value="MMCE/EMCE_epimerase"/>
</dbReference>
<dbReference type="CDD" id="cd07249">
    <property type="entry name" value="MMCE"/>
    <property type="match status" value="1"/>
</dbReference>
<dbReference type="Gene3D" id="3.10.180.10">
    <property type="entry name" value="2,3-Dihydroxybiphenyl 1,2-Dioxygenase, domain 1"/>
    <property type="match status" value="1"/>
</dbReference>
<feature type="domain" description="VOC" evidence="3">
    <location>
        <begin position="5"/>
        <end position="133"/>
    </location>
</feature>
<dbReference type="GO" id="GO:0004493">
    <property type="term" value="F:methylmalonyl-CoA epimerase activity"/>
    <property type="evidence" value="ECO:0007669"/>
    <property type="project" value="TreeGrafter"/>
</dbReference>
<dbReference type="EMBL" id="NOWF01000001">
    <property type="protein sequence ID" value="OYD09982.1"/>
    <property type="molecule type" value="Genomic_DNA"/>
</dbReference>
<dbReference type="NCBIfam" id="TIGR03081">
    <property type="entry name" value="metmalonyl_epim"/>
    <property type="match status" value="1"/>
</dbReference>
<dbReference type="PANTHER" id="PTHR43048:SF3">
    <property type="entry name" value="METHYLMALONYL-COA EPIMERASE, MITOCHONDRIAL"/>
    <property type="match status" value="1"/>
</dbReference>
<sequence>MSPKRIDHIGIAVRSLEQSVPLYRDVLGLKFLGYETVESEQVRVAFMEIGESRIELLEPLSPDSPIAGYMEKKGEGIHHIALRVDGIEQELDRLSASGFRLIHERPKVGAHGSRVAFVHPKSTLGVLYELCQPED</sequence>
<evidence type="ECO:0000256" key="2">
    <source>
        <dbReference type="ARBA" id="ARBA00022723"/>
    </source>
</evidence>
<comment type="caution">
    <text evidence="4">The sequence shown here is derived from an EMBL/GenBank/DDBJ whole genome shotgun (WGS) entry which is preliminary data.</text>
</comment>
<reference evidence="4 5" key="1">
    <citation type="submission" date="2017-07" db="EMBL/GenBank/DDBJ databases">
        <title>The genome sequence of Paludifilum halophilum highlights mechanisms for microbial adaptation to high salt environemnts.</title>
        <authorList>
            <person name="Belbahri L."/>
        </authorList>
    </citation>
    <scope>NUCLEOTIDE SEQUENCE [LARGE SCALE GENOMIC DNA]</scope>
    <source>
        <strain evidence="4 5">DSM 102817</strain>
    </source>
</reference>
<evidence type="ECO:0000313" key="4">
    <source>
        <dbReference type="EMBL" id="OYD09982.1"/>
    </source>
</evidence>
<name>A0A235BCP1_9BACL</name>
<dbReference type="Pfam" id="PF13669">
    <property type="entry name" value="Glyoxalase_4"/>
    <property type="match status" value="1"/>
</dbReference>
<dbReference type="InterPro" id="IPR017515">
    <property type="entry name" value="MeMalonyl-CoA_epimerase"/>
</dbReference>
<keyword evidence="2" id="KW-0479">Metal-binding</keyword>
<proteinExistence type="inferred from homology"/>
<dbReference type="InterPro" id="IPR037523">
    <property type="entry name" value="VOC_core"/>
</dbReference>
<protein>
    <submittedName>
        <fullName evidence="4">Methylmalonyl-CoA epimerase</fullName>
    </submittedName>
</protein>
<dbReference type="PANTHER" id="PTHR43048">
    <property type="entry name" value="METHYLMALONYL-COA EPIMERASE"/>
    <property type="match status" value="1"/>
</dbReference>
<organism evidence="4 5">
    <name type="scientific">Paludifilum halophilum</name>
    <dbReference type="NCBI Taxonomy" id="1642702"/>
    <lineage>
        <taxon>Bacteria</taxon>
        <taxon>Bacillati</taxon>
        <taxon>Bacillota</taxon>
        <taxon>Bacilli</taxon>
        <taxon>Bacillales</taxon>
        <taxon>Thermoactinomycetaceae</taxon>
        <taxon>Paludifilum</taxon>
    </lineage>
</organism>
<dbReference type="AlphaFoldDB" id="A0A235BCP1"/>
<evidence type="ECO:0000256" key="1">
    <source>
        <dbReference type="ARBA" id="ARBA00009308"/>
    </source>
</evidence>
<evidence type="ECO:0000313" key="5">
    <source>
        <dbReference type="Proteomes" id="UP000215459"/>
    </source>
</evidence>
<gene>
    <name evidence="4" type="primary">mce</name>
    <name evidence="4" type="ORF">CHM34_02040</name>
</gene>
<evidence type="ECO:0000259" key="3">
    <source>
        <dbReference type="PROSITE" id="PS51819"/>
    </source>
</evidence>
<accession>A0A235BCP1</accession>
<dbReference type="SUPFAM" id="SSF54593">
    <property type="entry name" value="Glyoxalase/Bleomycin resistance protein/Dihydroxybiphenyl dioxygenase"/>
    <property type="match status" value="1"/>
</dbReference>
<dbReference type="PROSITE" id="PS51819">
    <property type="entry name" value="VOC"/>
    <property type="match status" value="1"/>
</dbReference>
<dbReference type="GO" id="GO:0046491">
    <property type="term" value="P:L-methylmalonyl-CoA metabolic process"/>
    <property type="evidence" value="ECO:0007669"/>
    <property type="project" value="TreeGrafter"/>
</dbReference>
<dbReference type="Proteomes" id="UP000215459">
    <property type="component" value="Unassembled WGS sequence"/>
</dbReference>
<keyword evidence="5" id="KW-1185">Reference proteome</keyword>
<dbReference type="OrthoDB" id="9788468at2"/>
<dbReference type="GO" id="GO:0046872">
    <property type="term" value="F:metal ion binding"/>
    <property type="evidence" value="ECO:0007669"/>
    <property type="project" value="UniProtKB-KW"/>
</dbReference>
<comment type="similarity">
    <text evidence="1">Belongs to the methylmalonyl-CoA epimerase family.</text>
</comment>
<dbReference type="InterPro" id="IPR029068">
    <property type="entry name" value="Glyas_Bleomycin-R_OHBP_Dase"/>
</dbReference>